<dbReference type="PRINTS" id="PR00419">
    <property type="entry name" value="ADXRDTASE"/>
</dbReference>
<dbReference type="EMBL" id="AOGK01000015">
    <property type="protein sequence ID" value="MDG5976966.1"/>
    <property type="molecule type" value="Genomic_DNA"/>
</dbReference>
<evidence type="ECO:0000259" key="2">
    <source>
        <dbReference type="Pfam" id="PF01593"/>
    </source>
</evidence>
<dbReference type="AlphaFoldDB" id="A0A9X4SGF8"/>
<dbReference type="Proteomes" id="UP001152876">
    <property type="component" value="Unassembled WGS sequence"/>
</dbReference>
<dbReference type="GO" id="GO:0016491">
    <property type="term" value="F:oxidoreductase activity"/>
    <property type="evidence" value="ECO:0007669"/>
    <property type="project" value="InterPro"/>
</dbReference>
<dbReference type="Pfam" id="PF13450">
    <property type="entry name" value="NAD_binding_8"/>
    <property type="match status" value="1"/>
</dbReference>
<dbReference type="RefSeq" id="WP_084236263.1">
    <property type="nucleotide sequence ID" value="NZ_AOGK01000015.1"/>
</dbReference>
<evidence type="ECO:0000313" key="4">
    <source>
        <dbReference type="Proteomes" id="UP001152876"/>
    </source>
</evidence>
<dbReference type="OrthoDB" id="5792777at2"/>
<feature type="region of interest" description="Disordered" evidence="1">
    <location>
        <begin position="1"/>
        <end position="31"/>
    </location>
</feature>
<dbReference type="Gene3D" id="3.50.50.60">
    <property type="entry name" value="FAD/NAD(P)-binding domain"/>
    <property type="match status" value="1"/>
</dbReference>
<feature type="compositionally biased region" description="Low complexity" evidence="1">
    <location>
        <begin position="11"/>
        <end position="31"/>
    </location>
</feature>
<reference evidence="3" key="1">
    <citation type="submission" date="2013-01" db="EMBL/GenBank/DDBJ databases">
        <title>Genome draft of Hydrogenophaga taeniospiralis 2K1.</title>
        <authorList>
            <person name="Gomila M."/>
            <person name="Lalucat J."/>
        </authorList>
    </citation>
    <scope>NUCLEOTIDE SEQUENCE</scope>
    <source>
        <strain evidence="3">CCUG 15921</strain>
    </source>
</reference>
<gene>
    <name evidence="3" type="ORF">H010_17019</name>
</gene>
<dbReference type="InterPro" id="IPR036188">
    <property type="entry name" value="FAD/NAD-bd_sf"/>
</dbReference>
<comment type="caution">
    <text evidence="3">The sequence shown here is derived from an EMBL/GenBank/DDBJ whole genome shotgun (WGS) entry which is preliminary data.</text>
</comment>
<dbReference type="Pfam" id="PF01593">
    <property type="entry name" value="Amino_oxidase"/>
    <property type="match status" value="1"/>
</dbReference>
<dbReference type="InterPro" id="IPR002937">
    <property type="entry name" value="Amino_oxidase"/>
</dbReference>
<proteinExistence type="predicted"/>
<dbReference type="PANTHER" id="PTHR16128:SF5">
    <property type="entry name" value="FAD_NAD(P)-BINDING OXIDOREDUCTASE FAMILY PROTEIN"/>
    <property type="match status" value="1"/>
</dbReference>
<keyword evidence="4" id="KW-1185">Reference proteome</keyword>
<accession>A0A9X4SGF8</accession>
<feature type="domain" description="Amine oxidase" evidence="2">
    <location>
        <begin position="138"/>
        <end position="383"/>
    </location>
</feature>
<sequence>MNNNKTRRSKATAPTAAAPARKSAAKASAAAPVPKAPRHIAVVGAGMAGVACARTLLQAGHRVTLFEKSRNLGGRMATRRTEFGGFDHGTQYFTVRDKRFATALLPAQDVVRPWSANTVRVLDAFGHVLASAPPPTEPHFVAAPGMSALVEHWAQPLVHPELHGNLTARTFTGTRVTHIERDVLNPEQWQLRAEDSDGGQNVLGGFDQIVLAMPHPQAHDLLLVSGHAPTLRQSLAGVQVAPCWTLMVAYPNAMQPGLPHLGPQWNAARSTHHRISWLARESSKPRREPIERWTIQASPTWSSKHLEDDEERVKAKLLKGFAEITGIRATPTHAEAHRWRFAQTQVPLGQPYAYDKALGIGLCGDWCLGHRVEDAFVSGLELALAMI</sequence>
<dbReference type="Gene3D" id="3.90.660.10">
    <property type="match status" value="1"/>
</dbReference>
<name>A0A9X4SGF8_9BURK</name>
<dbReference type="SUPFAM" id="SSF51905">
    <property type="entry name" value="FAD/NAD(P)-binding domain"/>
    <property type="match status" value="1"/>
</dbReference>
<feature type="compositionally biased region" description="Basic residues" evidence="1">
    <location>
        <begin position="1"/>
        <end position="10"/>
    </location>
</feature>
<evidence type="ECO:0000256" key="1">
    <source>
        <dbReference type="SAM" id="MobiDB-lite"/>
    </source>
</evidence>
<protein>
    <submittedName>
        <fullName evidence="3">FAD dependent oxidoreductase</fullName>
    </submittedName>
</protein>
<evidence type="ECO:0000313" key="3">
    <source>
        <dbReference type="EMBL" id="MDG5976966.1"/>
    </source>
</evidence>
<dbReference type="PANTHER" id="PTHR16128">
    <property type="entry name" value="FAD/NAD(P)-BINDING OXIDOREDUCTASE FAMILY PROTEIN"/>
    <property type="match status" value="1"/>
</dbReference>
<organism evidence="3 4">
    <name type="scientific">Hydrogenophaga taeniospiralis CCUG 15921</name>
    <dbReference type="NCBI Taxonomy" id="1281780"/>
    <lineage>
        <taxon>Bacteria</taxon>
        <taxon>Pseudomonadati</taxon>
        <taxon>Pseudomonadota</taxon>
        <taxon>Betaproteobacteria</taxon>
        <taxon>Burkholderiales</taxon>
        <taxon>Comamonadaceae</taxon>
        <taxon>Hydrogenophaga</taxon>
    </lineage>
</organism>